<dbReference type="Proteomes" id="UP001265746">
    <property type="component" value="Unassembled WGS sequence"/>
</dbReference>
<comment type="subcellular location">
    <subcellularLocation>
        <location evidence="1">Membrane</location>
        <topology evidence="1">Single-pass membrane protein</topology>
    </subcellularLocation>
</comment>
<dbReference type="GO" id="GO:0016020">
    <property type="term" value="C:membrane"/>
    <property type="evidence" value="ECO:0007669"/>
    <property type="project" value="UniProtKB-SubCell"/>
</dbReference>
<protein>
    <submittedName>
        <fullName evidence="10">Uncharacterized protein</fullName>
    </submittedName>
</protein>
<evidence type="ECO:0000256" key="3">
    <source>
        <dbReference type="ARBA" id="ARBA00022692"/>
    </source>
</evidence>
<evidence type="ECO:0000256" key="4">
    <source>
        <dbReference type="ARBA" id="ARBA00022989"/>
    </source>
</evidence>
<dbReference type="Pfam" id="PF11807">
    <property type="entry name" value="UstYa"/>
    <property type="match status" value="1"/>
</dbReference>
<dbReference type="InterPro" id="IPR021765">
    <property type="entry name" value="UstYa-like"/>
</dbReference>
<comment type="pathway">
    <text evidence="2">Mycotoxin biosynthesis.</text>
</comment>
<dbReference type="PANTHER" id="PTHR33365">
    <property type="entry name" value="YALI0B05434P"/>
    <property type="match status" value="1"/>
</dbReference>
<keyword evidence="5" id="KW-0560">Oxidoreductase</keyword>
<reference evidence="10" key="1">
    <citation type="submission" date="2023-06" db="EMBL/GenBank/DDBJ databases">
        <authorList>
            <person name="Noh H."/>
        </authorList>
    </citation>
    <scope>NUCLEOTIDE SEQUENCE</scope>
    <source>
        <strain evidence="10">DUCC20226</strain>
    </source>
</reference>
<dbReference type="GO" id="GO:0016491">
    <property type="term" value="F:oxidoreductase activity"/>
    <property type="evidence" value="ECO:0007669"/>
    <property type="project" value="UniProtKB-KW"/>
</dbReference>
<evidence type="ECO:0000256" key="6">
    <source>
        <dbReference type="ARBA" id="ARBA00023026"/>
    </source>
</evidence>
<name>A0AAD9WB12_PHOAM</name>
<keyword evidence="6" id="KW-0843">Virulence</keyword>
<evidence type="ECO:0000313" key="11">
    <source>
        <dbReference type="Proteomes" id="UP001265746"/>
    </source>
</evidence>
<dbReference type="AlphaFoldDB" id="A0AAD9WB12"/>
<dbReference type="PANTHER" id="PTHR33365:SF11">
    <property type="entry name" value="TAT PATHWAY SIGNAL SEQUENCE"/>
    <property type="match status" value="1"/>
</dbReference>
<gene>
    <name evidence="10" type="ORF">N8I77_001689</name>
</gene>
<evidence type="ECO:0000256" key="8">
    <source>
        <dbReference type="ARBA" id="ARBA00023180"/>
    </source>
</evidence>
<evidence type="ECO:0000256" key="2">
    <source>
        <dbReference type="ARBA" id="ARBA00004685"/>
    </source>
</evidence>
<accession>A0AAD9WB12</accession>
<dbReference type="GO" id="GO:0043386">
    <property type="term" value="P:mycotoxin biosynthetic process"/>
    <property type="evidence" value="ECO:0007669"/>
    <property type="project" value="InterPro"/>
</dbReference>
<evidence type="ECO:0000313" key="10">
    <source>
        <dbReference type="EMBL" id="KAK2614899.1"/>
    </source>
</evidence>
<keyword evidence="3" id="KW-0812">Transmembrane</keyword>
<proteinExistence type="inferred from homology"/>
<keyword evidence="11" id="KW-1185">Reference proteome</keyword>
<keyword evidence="8" id="KW-0325">Glycoprotein</keyword>
<comment type="similarity">
    <text evidence="9">Belongs to the ustYa family.</text>
</comment>
<keyword evidence="4" id="KW-1133">Transmembrane helix</keyword>
<evidence type="ECO:0000256" key="5">
    <source>
        <dbReference type="ARBA" id="ARBA00023002"/>
    </source>
</evidence>
<evidence type="ECO:0000256" key="7">
    <source>
        <dbReference type="ARBA" id="ARBA00023136"/>
    </source>
</evidence>
<keyword evidence="7" id="KW-0472">Membrane</keyword>
<organism evidence="10 11">
    <name type="scientific">Phomopsis amygdali</name>
    <name type="common">Fusicoccum amygdali</name>
    <dbReference type="NCBI Taxonomy" id="1214568"/>
    <lineage>
        <taxon>Eukaryota</taxon>
        <taxon>Fungi</taxon>
        <taxon>Dikarya</taxon>
        <taxon>Ascomycota</taxon>
        <taxon>Pezizomycotina</taxon>
        <taxon>Sordariomycetes</taxon>
        <taxon>Sordariomycetidae</taxon>
        <taxon>Diaporthales</taxon>
        <taxon>Diaporthaceae</taxon>
        <taxon>Diaporthe</taxon>
    </lineage>
</organism>
<comment type="caution">
    <text evidence="10">The sequence shown here is derived from an EMBL/GenBank/DDBJ whole genome shotgun (WGS) entry which is preliminary data.</text>
</comment>
<dbReference type="EMBL" id="JAUJFL010000001">
    <property type="protein sequence ID" value="KAK2614899.1"/>
    <property type="molecule type" value="Genomic_DNA"/>
</dbReference>
<sequence length="160" mass="18015">MCEAITCALTHSLPATMVAIQDPKRFGLSGGGKDWESPEEFDESTEAYTVSIMHQLHCLADFKNHFLTFRNTSILSEGDFAHLSHCVEIVRRGVMCKADLALETPDDPSIWPRQHVSGWGNLHVCRDWDSVMKAIKEHAITRGTTGWRRIREDDPPLIVA</sequence>
<evidence type="ECO:0000256" key="9">
    <source>
        <dbReference type="ARBA" id="ARBA00035112"/>
    </source>
</evidence>
<evidence type="ECO:0000256" key="1">
    <source>
        <dbReference type="ARBA" id="ARBA00004167"/>
    </source>
</evidence>